<gene>
    <name evidence="9" type="ORF">B0T15DRAFT_565268</name>
</gene>
<dbReference type="InterPro" id="IPR050121">
    <property type="entry name" value="Cytochrome_P450_monoxygenase"/>
</dbReference>
<dbReference type="GeneID" id="87889495"/>
<dbReference type="PROSITE" id="PS00086">
    <property type="entry name" value="CYTOCHROME_P450"/>
    <property type="match status" value="1"/>
</dbReference>
<keyword evidence="7" id="KW-0560">Oxidoreductase</keyword>
<keyword evidence="8" id="KW-1133">Transmembrane helix</keyword>
<keyword evidence="7 9" id="KW-0503">Monooxygenase</keyword>
<dbReference type="SUPFAM" id="SSF48264">
    <property type="entry name" value="Cytochrome P450"/>
    <property type="match status" value="1"/>
</dbReference>
<evidence type="ECO:0000313" key="9">
    <source>
        <dbReference type="EMBL" id="KAK3307801.1"/>
    </source>
</evidence>
<dbReference type="AlphaFoldDB" id="A0AAJ0M3L0"/>
<dbReference type="InterPro" id="IPR036396">
    <property type="entry name" value="Cyt_P450_sf"/>
</dbReference>
<keyword evidence="5 6" id="KW-0408">Iron</keyword>
<reference evidence="9" key="1">
    <citation type="journal article" date="2023" name="Mol. Phylogenet. Evol.">
        <title>Genome-scale phylogeny and comparative genomics of the fungal order Sordariales.</title>
        <authorList>
            <person name="Hensen N."/>
            <person name="Bonometti L."/>
            <person name="Westerberg I."/>
            <person name="Brannstrom I.O."/>
            <person name="Guillou S."/>
            <person name="Cros-Aarteil S."/>
            <person name="Calhoun S."/>
            <person name="Haridas S."/>
            <person name="Kuo A."/>
            <person name="Mondo S."/>
            <person name="Pangilinan J."/>
            <person name="Riley R."/>
            <person name="LaButti K."/>
            <person name="Andreopoulos B."/>
            <person name="Lipzen A."/>
            <person name="Chen C."/>
            <person name="Yan M."/>
            <person name="Daum C."/>
            <person name="Ng V."/>
            <person name="Clum A."/>
            <person name="Steindorff A."/>
            <person name="Ohm R.A."/>
            <person name="Martin F."/>
            <person name="Silar P."/>
            <person name="Natvig D.O."/>
            <person name="Lalanne C."/>
            <person name="Gautier V."/>
            <person name="Ament-Velasquez S.L."/>
            <person name="Kruys A."/>
            <person name="Hutchinson M.I."/>
            <person name="Powell A.J."/>
            <person name="Barry K."/>
            <person name="Miller A.N."/>
            <person name="Grigoriev I.V."/>
            <person name="Debuchy R."/>
            <person name="Gladieux P."/>
            <person name="Hiltunen Thoren M."/>
            <person name="Johannesson H."/>
        </authorList>
    </citation>
    <scope>NUCLEOTIDE SEQUENCE</scope>
    <source>
        <strain evidence="9">CBS 333.67</strain>
    </source>
</reference>
<dbReference type="RefSeq" id="XP_062723581.1">
    <property type="nucleotide sequence ID" value="XM_062870666.1"/>
</dbReference>
<dbReference type="GO" id="GO:0020037">
    <property type="term" value="F:heme binding"/>
    <property type="evidence" value="ECO:0007669"/>
    <property type="project" value="InterPro"/>
</dbReference>
<dbReference type="EMBL" id="JAUDZG010000002">
    <property type="protein sequence ID" value="KAK3307801.1"/>
    <property type="molecule type" value="Genomic_DNA"/>
</dbReference>
<evidence type="ECO:0000256" key="5">
    <source>
        <dbReference type="ARBA" id="ARBA00023004"/>
    </source>
</evidence>
<dbReference type="PRINTS" id="PR00463">
    <property type="entry name" value="EP450I"/>
</dbReference>
<dbReference type="GO" id="GO:0004497">
    <property type="term" value="F:monooxygenase activity"/>
    <property type="evidence" value="ECO:0007669"/>
    <property type="project" value="UniProtKB-KW"/>
</dbReference>
<proteinExistence type="inferred from homology"/>
<dbReference type="PRINTS" id="PR00385">
    <property type="entry name" value="P450"/>
</dbReference>
<dbReference type="Gene3D" id="1.10.630.10">
    <property type="entry name" value="Cytochrome P450"/>
    <property type="match status" value="1"/>
</dbReference>
<evidence type="ECO:0000256" key="4">
    <source>
        <dbReference type="ARBA" id="ARBA00022723"/>
    </source>
</evidence>
<dbReference type="InterPro" id="IPR017972">
    <property type="entry name" value="Cyt_P450_CS"/>
</dbReference>
<keyword evidence="3 6" id="KW-0349">Heme</keyword>
<evidence type="ECO:0000256" key="2">
    <source>
        <dbReference type="ARBA" id="ARBA00010617"/>
    </source>
</evidence>
<keyword evidence="4 6" id="KW-0479">Metal-binding</keyword>
<keyword evidence="10" id="KW-1185">Reference proteome</keyword>
<name>A0AAJ0M3L0_9PEZI</name>
<dbReference type="InterPro" id="IPR001128">
    <property type="entry name" value="Cyt_P450"/>
</dbReference>
<feature type="transmembrane region" description="Helical" evidence="8">
    <location>
        <begin position="21"/>
        <end position="40"/>
    </location>
</feature>
<evidence type="ECO:0000256" key="3">
    <source>
        <dbReference type="ARBA" id="ARBA00022617"/>
    </source>
</evidence>
<dbReference type="PANTHER" id="PTHR24305">
    <property type="entry name" value="CYTOCHROME P450"/>
    <property type="match status" value="1"/>
</dbReference>
<evidence type="ECO:0000256" key="1">
    <source>
        <dbReference type="ARBA" id="ARBA00001971"/>
    </source>
</evidence>
<sequence>MAQLSIMLEYARQHSPIPISALFVLVITIACLFRLYLLALPKPIPGIPYNKDSANKLFGDGQAYLEDFKDGGTFATYCQSVAKSLDAPLIQIFIKPFKQPLLVLADFRETQALMRRNDFDRSDDMADMILGLMPEHHMGMKTDAAWEAQRLLIKDLMLPSWLHSVAAPEIYQHALSLVELWGLKSRLADGRAFEASENLRRMTMDAVMSFCFGKRFRDTATRPDIEALKSKSLDITMPDDPEEPVIFPHTAPSPVLNALDILFSLIAEIQGSPTPSWTWSYILQKPRNAHALRLRDAYILAEIRYAVEQLKESRGDDTGKSAVQYMVLREKSLAEKEGREPQYLSKVMMDEVCGFVFAGTDTTSTAMSWGVKLLTDNPRVAARLRTALRESFADAIVDGRNPTVEEIVGTHVPYLEATLEEIHRCGGTTPIVDRQATIDTELLGHRIPKKTNVACLTMGPSMMEPSFDINEAHRHESIRGMQGEKWKQWDVNDMALFKPERWIKDNRFDPGAGPQLAFGLGVRACFGKRLAYLNMRILFALLVWNFELLPCPKRLSDYSSKLVATNRPNTCYAPHKTL</sequence>
<comment type="caution">
    <text evidence="9">The sequence shown here is derived from an EMBL/GenBank/DDBJ whole genome shotgun (WGS) entry which is preliminary data.</text>
</comment>
<comment type="similarity">
    <text evidence="2 7">Belongs to the cytochrome P450 family.</text>
</comment>
<evidence type="ECO:0000256" key="7">
    <source>
        <dbReference type="RuleBase" id="RU000461"/>
    </source>
</evidence>
<keyword evidence="8" id="KW-0812">Transmembrane</keyword>
<dbReference type="GO" id="GO:0005506">
    <property type="term" value="F:iron ion binding"/>
    <property type="evidence" value="ECO:0007669"/>
    <property type="project" value="InterPro"/>
</dbReference>
<evidence type="ECO:0000256" key="6">
    <source>
        <dbReference type="PIRSR" id="PIRSR602401-1"/>
    </source>
</evidence>
<comment type="cofactor">
    <cofactor evidence="1 6">
        <name>heme</name>
        <dbReference type="ChEBI" id="CHEBI:30413"/>
    </cofactor>
</comment>
<feature type="binding site" description="axial binding residue" evidence="6">
    <location>
        <position position="525"/>
    </location>
    <ligand>
        <name>heme</name>
        <dbReference type="ChEBI" id="CHEBI:30413"/>
    </ligand>
    <ligandPart>
        <name>Fe</name>
        <dbReference type="ChEBI" id="CHEBI:18248"/>
    </ligandPart>
</feature>
<reference evidence="9" key="2">
    <citation type="submission" date="2023-06" db="EMBL/GenBank/DDBJ databases">
        <authorList>
            <consortium name="Lawrence Berkeley National Laboratory"/>
            <person name="Mondo S.J."/>
            <person name="Hensen N."/>
            <person name="Bonometti L."/>
            <person name="Westerberg I."/>
            <person name="Brannstrom I.O."/>
            <person name="Guillou S."/>
            <person name="Cros-Aarteil S."/>
            <person name="Calhoun S."/>
            <person name="Haridas S."/>
            <person name="Kuo A."/>
            <person name="Pangilinan J."/>
            <person name="Riley R."/>
            <person name="Labutti K."/>
            <person name="Andreopoulos B."/>
            <person name="Lipzen A."/>
            <person name="Chen C."/>
            <person name="Yanf M."/>
            <person name="Daum C."/>
            <person name="Ng V."/>
            <person name="Clum A."/>
            <person name="Steindorff A."/>
            <person name="Ohm R."/>
            <person name="Martin F."/>
            <person name="Silar P."/>
            <person name="Natvig D."/>
            <person name="Lalanne C."/>
            <person name="Gautier V."/>
            <person name="Ament-Velasquez S.L."/>
            <person name="Kruys A."/>
            <person name="Hutchinson M.I."/>
            <person name="Powell A.J."/>
            <person name="Barry K."/>
            <person name="Miller A.N."/>
            <person name="Grigoriev I.V."/>
            <person name="Debuchy R."/>
            <person name="Gladieux P."/>
            <person name="Thoren M.H."/>
            <person name="Johannesson H."/>
        </authorList>
    </citation>
    <scope>NUCLEOTIDE SEQUENCE</scope>
    <source>
        <strain evidence="9">CBS 333.67</strain>
    </source>
</reference>
<keyword evidence="8" id="KW-0472">Membrane</keyword>
<evidence type="ECO:0000256" key="8">
    <source>
        <dbReference type="SAM" id="Phobius"/>
    </source>
</evidence>
<dbReference type="GO" id="GO:0016705">
    <property type="term" value="F:oxidoreductase activity, acting on paired donors, with incorporation or reduction of molecular oxygen"/>
    <property type="evidence" value="ECO:0007669"/>
    <property type="project" value="InterPro"/>
</dbReference>
<protein>
    <submittedName>
        <fullName evidence="9">Cytochrome P450 monooxygenase</fullName>
    </submittedName>
</protein>
<dbReference type="Pfam" id="PF00067">
    <property type="entry name" value="p450"/>
    <property type="match status" value="2"/>
</dbReference>
<dbReference type="PANTHER" id="PTHR24305:SF232">
    <property type="entry name" value="P450, PUTATIVE (EUROFUNG)-RELATED"/>
    <property type="match status" value="1"/>
</dbReference>
<dbReference type="InterPro" id="IPR002401">
    <property type="entry name" value="Cyt_P450_E_grp-I"/>
</dbReference>
<dbReference type="Proteomes" id="UP001273166">
    <property type="component" value="Unassembled WGS sequence"/>
</dbReference>
<evidence type="ECO:0000313" key="10">
    <source>
        <dbReference type="Proteomes" id="UP001273166"/>
    </source>
</evidence>
<accession>A0AAJ0M3L0</accession>
<organism evidence="9 10">
    <name type="scientific">Chaetomium strumarium</name>
    <dbReference type="NCBI Taxonomy" id="1170767"/>
    <lineage>
        <taxon>Eukaryota</taxon>
        <taxon>Fungi</taxon>
        <taxon>Dikarya</taxon>
        <taxon>Ascomycota</taxon>
        <taxon>Pezizomycotina</taxon>
        <taxon>Sordariomycetes</taxon>
        <taxon>Sordariomycetidae</taxon>
        <taxon>Sordariales</taxon>
        <taxon>Chaetomiaceae</taxon>
        <taxon>Chaetomium</taxon>
    </lineage>
</organism>